<evidence type="ECO:0000313" key="2">
    <source>
        <dbReference type="Proteomes" id="UP001451303"/>
    </source>
</evidence>
<organism evidence="1 2">
    <name type="scientific">Neurospora intermedia</name>
    <dbReference type="NCBI Taxonomy" id="5142"/>
    <lineage>
        <taxon>Eukaryota</taxon>
        <taxon>Fungi</taxon>
        <taxon>Dikarya</taxon>
        <taxon>Ascomycota</taxon>
        <taxon>Pezizomycotina</taxon>
        <taxon>Sordariomycetes</taxon>
        <taxon>Sordariomycetidae</taxon>
        <taxon>Sordariales</taxon>
        <taxon>Sordariaceae</taxon>
        <taxon>Neurospora</taxon>
    </lineage>
</organism>
<comment type="caution">
    <text evidence="1">The sequence shown here is derived from an EMBL/GenBank/DDBJ whole genome shotgun (WGS) entry which is preliminary data.</text>
</comment>
<dbReference type="EMBL" id="JAVLET010000004">
    <property type="protein sequence ID" value="KAL0470675.1"/>
    <property type="molecule type" value="Genomic_DNA"/>
</dbReference>
<dbReference type="Proteomes" id="UP001451303">
    <property type="component" value="Unassembled WGS sequence"/>
</dbReference>
<sequence>MHSAGLCVTTFNTVRSWETTHYLNGAVYTGRYFRVTHTNHVCVSALRNKVTYSRSARNVLQEITSQLICIEEEVHVIWFYLRGSTSGKGDGAYDSVKLVWNGVYFLWFS</sequence>
<proteinExistence type="predicted"/>
<keyword evidence="2" id="KW-1185">Reference proteome</keyword>
<accession>A0ABR3DDA8</accession>
<gene>
    <name evidence="1" type="ORF">QR685DRAFT_524278</name>
</gene>
<reference evidence="1 2" key="1">
    <citation type="submission" date="2023-09" db="EMBL/GenBank/DDBJ databases">
        <title>Multi-omics analysis of a traditional fermented food reveals byproduct-associated fungal strains for waste-to-food upcycling.</title>
        <authorList>
            <consortium name="Lawrence Berkeley National Laboratory"/>
            <person name="Rekdal V.M."/>
            <person name="Villalobos-Escobedo J.M."/>
            <person name="Rodriguez-Valeron N."/>
            <person name="Garcia M.O."/>
            <person name="Vasquez D.P."/>
            <person name="Damayanti I."/>
            <person name="Sorensen P.M."/>
            <person name="Baidoo E.E."/>
            <person name="De Carvalho A.C."/>
            <person name="Riley R."/>
            <person name="Lipzen A."/>
            <person name="He G."/>
            <person name="Yan M."/>
            <person name="Haridas S."/>
            <person name="Daum C."/>
            <person name="Yoshinaga Y."/>
            <person name="Ng V."/>
            <person name="Grigoriev I.V."/>
            <person name="Munk R."/>
            <person name="Nuraida L."/>
            <person name="Wijaya C.H."/>
            <person name="Morales P.-C."/>
            <person name="Keasling J.D."/>
        </authorList>
    </citation>
    <scope>NUCLEOTIDE SEQUENCE [LARGE SCALE GENOMIC DNA]</scope>
    <source>
        <strain evidence="1 2">FGSC 2613</strain>
    </source>
</reference>
<name>A0ABR3DDA8_NEUIN</name>
<protein>
    <submittedName>
        <fullName evidence="1">Uncharacterized protein</fullName>
    </submittedName>
</protein>
<evidence type="ECO:0000313" key="1">
    <source>
        <dbReference type="EMBL" id="KAL0470675.1"/>
    </source>
</evidence>